<sequence length="182" mass="21120">MKLLFILTLLFNFFAGPPVKDVKEVLQKNASDNLPYNVDVLSTAFGSQDYVSIDARIVHAKDDYYAIEFLNQDWNMQVYHADDDYLGLPYFKSKIRKDALEYLEDTTNEIEVTEKTYLGLASYKVKIHLQGSSSDVKRTNKWIEFIVSKEGLLLRYESHSLSGGNQDINKQREVVRFYIQEN</sequence>
<dbReference type="AlphaFoldDB" id="A0A7X9RUA1"/>
<name>A0A7X9RUA1_9BACT</name>
<organism evidence="1 2">
    <name type="scientific">Flammeovirga aprica JL-4</name>
    <dbReference type="NCBI Taxonomy" id="694437"/>
    <lineage>
        <taxon>Bacteria</taxon>
        <taxon>Pseudomonadati</taxon>
        <taxon>Bacteroidota</taxon>
        <taxon>Cytophagia</taxon>
        <taxon>Cytophagales</taxon>
        <taxon>Flammeovirgaceae</taxon>
        <taxon>Flammeovirga</taxon>
    </lineage>
</organism>
<evidence type="ECO:0000313" key="1">
    <source>
        <dbReference type="EMBL" id="NME68814.1"/>
    </source>
</evidence>
<gene>
    <name evidence="1" type="ORF">HHU12_12650</name>
</gene>
<comment type="caution">
    <text evidence="1">The sequence shown here is derived from an EMBL/GenBank/DDBJ whole genome shotgun (WGS) entry which is preliminary data.</text>
</comment>
<dbReference type="EMBL" id="JABANE010000030">
    <property type="protein sequence ID" value="NME68814.1"/>
    <property type="molecule type" value="Genomic_DNA"/>
</dbReference>
<keyword evidence="2" id="KW-1185">Reference proteome</keyword>
<proteinExistence type="predicted"/>
<dbReference type="RefSeq" id="WP_169657107.1">
    <property type="nucleotide sequence ID" value="NZ_JABANE010000030.1"/>
</dbReference>
<reference evidence="1 2" key="1">
    <citation type="submission" date="2020-04" db="EMBL/GenBank/DDBJ databases">
        <title>Flammeovirga sp. SR4, a novel species isolated from seawater.</title>
        <authorList>
            <person name="Wang X."/>
        </authorList>
    </citation>
    <scope>NUCLEOTIDE SEQUENCE [LARGE SCALE GENOMIC DNA]</scope>
    <source>
        <strain evidence="1 2">ATCC 23126</strain>
    </source>
</reference>
<protein>
    <submittedName>
        <fullName evidence="1">Uncharacterized protein</fullName>
    </submittedName>
</protein>
<accession>A0A7X9RUA1</accession>
<dbReference type="Proteomes" id="UP000576082">
    <property type="component" value="Unassembled WGS sequence"/>
</dbReference>
<evidence type="ECO:0000313" key="2">
    <source>
        <dbReference type="Proteomes" id="UP000576082"/>
    </source>
</evidence>